<evidence type="ECO:0000313" key="3">
    <source>
        <dbReference type="Proteomes" id="UP000310168"/>
    </source>
</evidence>
<dbReference type="EMBL" id="SJDU01000298">
    <property type="protein sequence ID" value="TKZ31727.1"/>
    <property type="molecule type" value="Genomic_DNA"/>
</dbReference>
<sequence>MTVLVYSMPFLLYLCSGIFSTVLVINLSEIGANAFFISLLAVFYGMGMMVCAGTFSRLKISKKFYPKLLYIESCMQAIISFLCILLMNRQIALFYSFLYGVSTTIFFVCFQSLLDSVSKDLPVRISSAFY</sequence>
<dbReference type="Proteomes" id="UP000310168">
    <property type="component" value="Unassembled WGS sequence"/>
</dbReference>
<keyword evidence="1" id="KW-0472">Membrane</keyword>
<reference evidence="2 3" key="1">
    <citation type="journal article" date="2019" name="Anaerobe">
        <title>Brachyspira catarrhinii sp. nov., an anaerobic intestinal spirochaete isolated from vervet monkeys may have been misidentified as Brachyspira aalborgi in previous studies.</title>
        <authorList>
            <person name="Phillips N.D."/>
            <person name="La T."/>
            <person name="Hampson D.J."/>
        </authorList>
    </citation>
    <scope>NUCLEOTIDE SEQUENCE [LARGE SCALE GENOMIC DNA]</scope>
    <source>
        <strain evidence="2 3">Z12</strain>
    </source>
</reference>
<proteinExistence type="predicted"/>
<evidence type="ECO:0000313" key="2">
    <source>
        <dbReference type="EMBL" id="TKZ31727.1"/>
    </source>
</evidence>
<keyword evidence="3" id="KW-1185">Reference proteome</keyword>
<feature type="transmembrane region" description="Helical" evidence="1">
    <location>
        <begin position="68"/>
        <end position="87"/>
    </location>
</feature>
<gene>
    <name evidence="2" type="ORF">EZH24_09645</name>
</gene>
<organism evidence="2 3">
    <name type="scientific">Brachyspira catarrhinii</name>
    <dbReference type="NCBI Taxonomy" id="2528966"/>
    <lineage>
        <taxon>Bacteria</taxon>
        <taxon>Pseudomonadati</taxon>
        <taxon>Spirochaetota</taxon>
        <taxon>Spirochaetia</taxon>
        <taxon>Brachyspirales</taxon>
        <taxon>Brachyspiraceae</taxon>
        <taxon>Brachyspira</taxon>
    </lineage>
</organism>
<feature type="transmembrane region" description="Helical" evidence="1">
    <location>
        <begin position="34"/>
        <end position="56"/>
    </location>
</feature>
<name>A0ABY2TPB1_9SPIR</name>
<feature type="transmembrane region" description="Helical" evidence="1">
    <location>
        <begin position="10"/>
        <end position="28"/>
    </location>
</feature>
<keyword evidence="1" id="KW-1133">Transmembrane helix</keyword>
<comment type="caution">
    <text evidence="2">The sequence shown here is derived from an EMBL/GenBank/DDBJ whole genome shotgun (WGS) entry which is preliminary data.</text>
</comment>
<feature type="non-terminal residue" evidence="2">
    <location>
        <position position="130"/>
    </location>
</feature>
<evidence type="ECO:0000256" key="1">
    <source>
        <dbReference type="SAM" id="Phobius"/>
    </source>
</evidence>
<keyword evidence="1" id="KW-0812">Transmembrane</keyword>
<protein>
    <submittedName>
        <fullName evidence="2">MFS transporter</fullName>
    </submittedName>
</protein>
<feature type="transmembrane region" description="Helical" evidence="1">
    <location>
        <begin position="93"/>
        <end position="114"/>
    </location>
</feature>
<accession>A0ABY2TPB1</accession>